<proteinExistence type="predicted"/>
<organism evidence="1 2">
    <name type="scientific">Mesorhizobium delmotii</name>
    <dbReference type="NCBI Taxonomy" id="1631247"/>
    <lineage>
        <taxon>Bacteria</taxon>
        <taxon>Pseudomonadati</taxon>
        <taxon>Pseudomonadota</taxon>
        <taxon>Alphaproteobacteria</taxon>
        <taxon>Hyphomicrobiales</taxon>
        <taxon>Phyllobacteriaceae</taxon>
        <taxon>Mesorhizobium</taxon>
    </lineage>
</organism>
<name>A0A2P9AGI6_9HYPH</name>
<sequence>MWQSRSIEMPGCEAGQASSELTDEDVRAARFYLRPADYLIHGCHYCLFVSAMFCNPSVLPGHDPAPACACSKFIRAADISVSDDALNPKFLSQELGPEVSRRATRAARANVKREFPAAFAPARPGCGITGHLVDSQHD</sequence>
<reference evidence="2" key="1">
    <citation type="submission" date="2016-12" db="EMBL/GenBank/DDBJ databases">
        <authorList>
            <person name="Brunel B."/>
        </authorList>
    </citation>
    <scope>NUCLEOTIDE SEQUENCE [LARGE SCALE GENOMIC DNA]</scope>
</reference>
<protein>
    <submittedName>
        <fullName evidence="1">Uncharacterized protein</fullName>
    </submittedName>
</protein>
<gene>
    <name evidence="1" type="ORF">BQ8482_130105</name>
</gene>
<dbReference type="Proteomes" id="UP000245698">
    <property type="component" value="Unassembled WGS sequence"/>
</dbReference>
<evidence type="ECO:0000313" key="1">
    <source>
        <dbReference type="EMBL" id="SJM30206.1"/>
    </source>
</evidence>
<keyword evidence="2" id="KW-1185">Reference proteome</keyword>
<dbReference type="AlphaFoldDB" id="A0A2P9AGI6"/>
<accession>A0A2P9AGI6</accession>
<dbReference type="EMBL" id="FUIG01000019">
    <property type="protein sequence ID" value="SJM30206.1"/>
    <property type="molecule type" value="Genomic_DNA"/>
</dbReference>
<evidence type="ECO:0000313" key="2">
    <source>
        <dbReference type="Proteomes" id="UP000245698"/>
    </source>
</evidence>